<name>A0A0N1PE03_LEPSE</name>
<dbReference type="VEuPathDB" id="TriTrypDB:Lsey_0139_0110"/>
<proteinExistence type="predicted"/>
<feature type="region of interest" description="Disordered" evidence="1">
    <location>
        <begin position="1"/>
        <end position="64"/>
    </location>
</feature>
<gene>
    <name evidence="2" type="ORF">ABL78_4663</name>
</gene>
<keyword evidence="3" id="KW-1185">Reference proteome</keyword>
<sequence length="1249" mass="135762">MNHIPLDSENTVVKPEHAPALGETEEVQDTPVDAAEEQPDVLAEDNEQAVEEEEDGDGEGDEDEGCAAEYRSLLFRVADREAQEEQRVRQQRFALRMARREALLLSRVVRQQQLFLASHLPPKSSSVEGNSVKDVEAHAENVAPEPLTSSDAVARIIEMDVRLTCSTYRAERAQQRQQQLMEAAAQLESFAHTVQQDLGYHARLREECDEVAANMMDEVGIDLSTACLTTAWKDAAAAVDGGDDVPCPPSPSTDTWERHNSSLTTLGGTLAKVHTLFEAPACRTSMAVMAAHLAHLGRQSQQVTRELQYLIQQEAQLEAALQRSRHITVEWSVYASHAQQAREMRDMHSPVTVAEMRAMALHKLLLRRRQELQNALAIALLREAEHSMNGAPPHGLSAPSAISFSSPPAEVTAEKMKAASDDCARREVLRDRLRRELLFLKKCAQREFGVAWMAKLEDSAVRTAAASSGVHADKDDSGDSADVRRFLEVLEDNLRASSYDGVARVVRLAALPPLAPPDATNEDAALTVESETEEDGPQRGTSHRGLPLCAPQPPPSPAGSYSPRVRVLALLESVQTRVNSLTALLIENAKHWQRVKDAQVEATWGSSPRDESWSRTAVLLLRRCSCSVDGDGEDEDQGSAHAHSLLLGMEQQLLDAMSASESRIYTEMNAALAQLHAQSSAPLLHAKREVLLLVRLLQLSDETLKSSADGTRTTPALESAMQLLCSGADPAGTNNSAVLREGETSDPFDALLRMDEAPFRICLPRLPAYTGELQAAMEAVSTEWQEALRADSEVVRASVTTTQVSLEQYAQYSMADVPALLEQVRADVKSLKGQMARCTAQGNCAATFSSQVAELRRLLEQRVGSERSALEASVQQARVEQQALEAEVLFLRACKLVSDAEKIGRQSASAAEEAERVSLVEATQELFLKTLQPAMVMQEGGEAAAHPRRLDVAYDGRVETEETLMGEVNWRSEVKVEEDGDGEHAEANIDEEHSGIVEEEDEPDCDPASTALYDAPEVYHGEVEQQQEESEADEVHCAGDACESEEASANGEDAIEAEEVDIPSAIDDRTPLPVRGDKCKEDATAEEEGILAGAAATVAMQRQHCTAERPGKGCERVYAFVRETEAEECNASAAAVAQLQDEEVYNQEEEHSPSSVAALGTSETADTQPFEESLRQSSENEGRMSVLGSSAGILGDHTAELPPILNPNTAAGDGQPPEAGAPPVLLSPKTAPSNAVLEDNPFYSGFGLW</sequence>
<feature type="compositionally biased region" description="Basic and acidic residues" evidence="1">
    <location>
        <begin position="1172"/>
        <end position="1182"/>
    </location>
</feature>
<protein>
    <submittedName>
        <fullName evidence="2">Uncharacterized protein</fullName>
    </submittedName>
</protein>
<feature type="compositionally biased region" description="Acidic residues" evidence="1">
    <location>
        <begin position="23"/>
        <end position="64"/>
    </location>
</feature>
<dbReference type="OrthoDB" id="273879at2759"/>
<feature type="region of interest" description="Disordered" evidence="1">
    <location>
        <begin position="977"/>
        <end position="1005"/>
    </location>
</feature>
<feature type="region of interest" description="Disordered" evidence="1">
    <location>
        <begin position="1143"/>
        <end position="1234"/>
    </location>
</feature>
<dbReference type="EMBL" id="LJSK01000139">
    <property type="protein sequence ID" value="KPI86280.1"/>
    <property type="molecule type" value="Genomic_DNA"/>
</dbReference>
<comment type="caution">
    <text evidence="2">The sequence shown here is derived from an EMBL/GenBank/DDBJ whole genome shotgun (WGS) entry which is preliminary data.</text>
</comment>
<accession>A0A0N1PE03</accession>
<dbReference type="AlphaFoldDB" id="A0A0N1PE03"/>
<evidence type="ECO:0000256" key="1">
    <source>
        <dbReference type="SAM" id="MobiDB-lite"/>
    </source>
</evidence>
<reference evidence="2 3" key="1">
    <citation type="journal article" date="2015" name="PLoS Pathog.">
        <title>Leptomonas seymouri: Adaptations to the Dixenous Life Cycle Analyzed by Genome Sequencing, Transcriptome Profiling and Co-infection with Leishmania donovani.</title>
        <authorList>
            <person name="Kraeva N."/>
            <person name="Butenko A."/>
            <person name="Hlavacova J."/>
            <person name="Kostygov A."/>
            <person name="Myskova J."/>
            <person name="Grybchuk D."/>
            <person name="Lestinova T."/>
            <person name="Votypka J."/>
            <person name="Volf P."/>
            <person name="Opperdoes F."/>
            <person name="Flegontov P."/>
            <person name="Lukes J."/>
            <person name="Yurchenko V."/>
        </authorList>
    </citation>
    <scope>NUCLEOTIDE SEQUENCE [LARGE SCALE GENOMIC DNA]</scope>
    <source>
        <strain evidence="2 3">ATCC 30220</strain>
    </source>
</reference>
<evidence type="ECO:0000313" key="2">
    <source>
        <dbReference type="EMBL" id="KPI86280.1"/>
    </source>
</evidence>
<dbReference type="OMA" id="ENAKHWQ"/>
<feature type="compositionally biased region" description="Basic and acidic residues" evidence="1">
    <location>
        <begin position="977"/>
        <end position="996"/>
    </location>
</feature>
<dbReference type="Proteomes" id="UP000038009">
    <property type="component" value="Unassembled WGS sequence"/>
</dbReference>
<evidence type="ECO:0000313" key="3">
    <source>
        <dbReference type="Proteomes" id="UP000038009"/>
    </source>
</evidence>
<feature type="region of interest" description="Disordered" evidence="1">
    <location>
        <begin position="513"/>
        <end position="561"/>
    </location>
</feature>
<organism evidence="2 3">
    <name type="scientific">Leptomonas seymouri</name>
    <dbReference type="NCBI Taxonomy" id="5684"/>
    <lineage>
        <taxon>Eukaryota</taxon>
        <taxon>Discoba</taxon>
        <taxon>Euglenozoa</taxon>
        <taxon>Kinetoplastea</taxon>
        <taxon>Metakinetoplastina</taxon>
        <taxon>Trypanosomatida</taxon>
        <taxon>Trypanosomatidae</taxon>
        <taxon>Leishmaniinae</taxon>
        <taxon>Leptomonas</taxon>
    </lineage>
</organism>